<accession>A0A2Z5UW30</accession>
<comment type="similarity">
    <text evidence="1">Belongs to the DprA/Smf family.</text>
</comment>
<dbReference type="Gene3D" id="1.10.10.10">
    <property type="entry name" value="Winged helix-like DNA-binding domain superfamily/Winged helix DNA-binding domain"/>
    <property type="match status" value="1"/>
</dbReference>
<sequence>MDEYSQQWDFRQGAGSVSNRSVYGIHEDCELSGNTAENSSAKSTLRDWLALYTVPSCGFATVLKLLEVFSTPAALLAASHTALSALGISNALITGLKKPDWKRVDACLAWREKPGRHILHWQDVLYPPLLREIASPPLILFIEGDVSLLQDYQLAMVGARQPSPIGLEIAYRFANELSQQGFIIVSGLARGIDGASHQGCLATGGKTIAVLGSGITEIYPRCHRGLALQIIEKGGALVSEFFPDAPPRAEHFPRRNRIISGLSMGVVVIEAAMRSGSLITARYAAEQGREVFAVPGSIANPLSRGCHALLKQGATLVESSYDILLGLSFATGLLNVAMGPIEDSSAVTDRLDSKSGLDSDDIKLVECLDFERTTIDSLVMRTGLTADRLLARLALLELQGYISAVPGGYTRK</sequence>
<keyword evidence="5" id="KW-1185">Reference proteome</keyword>
<organism evidence="4 5">
    <name type="scientific">Candidatus Rickettsiella viridis</name>
    <dbReference type="NCBI Taxonomy" id="676208"/>
    <lineage>
        <taxon>Bacteria</taxon>
        <taxon>Pseudomonadati</taxon>
        <taxon>Pseudomonadota</taxon>
        <taxon>Gammaproteobacteria</taxon>
        <taxon>Legionellales</taxon>
        <taxon>Coxiellaceae</taxon>
        <taxon>Rickettsiella</taxon>
    </lineage>
</organism>
<dbReference type="Gene3D" id="3.40.50.450">
    <property type="match status" value="1"/>
</dbReference>
<dbReference type="AlphaFoldDB" id="A0A2Z5UW30"/>
<feature type="domain" description="DprA winged helix" evidence="3">
    <location>
        <begin position="353"/>
        <end position="408"/>
    </location>
</feature>
<dbReference type="Proteomes" id="UP000282483">
    <property type="component" value="Chromosome"/>
</dbReference>
<dbReference type="PANTHER" id="PTHR43022">
    <property type="entry name" value="PROTEIN SMF"/>
    <property type="match status" value="1"/>
</dbReference>
<dbReference type="KEGG" id="rvi:RVIR1_12400"/>
<evidence type="ECO:0000313" key="5">
    <source>
        <dbReference type="Proteomes" id="UP000282483"/>
    </source>
</evidence>
<dbReference type="InterPro" id="IPR003488">
    <property type="entry name" value="DprA"/>
</dbReference>
<evidence type="ECO:0000259" key="3">
    <source>
        <dbReference type="Pfam" id="PF17782"/>
    </source>
</evidence>
<dbReference type="InterPro" id="IPR057666">
    <property type="entry name" value="DrpA_SLOG"/>
</dbReference>
<dbReference type="GO" id="GO:0009294">
    <property type="term" value="P:DNA-mediated transformation"/>
    <property type="evidence" value="ECO:0007669"/>
    <property type="project" value="InterPro"/>
</dbReference>
<dbReference type="OrthoDB" id="9785707at2"/>
<dbReference type="InterPro" id="IPR036388">
    <property type="entry name" value="WH-like_DNA-bd_sf"/>
</dbReference>
<dbReference type="NCBIfam" id="TIGR00732">
    <property type="entry name" value="dprA"/>
    <property type="match status" value="1"/>
</dbReference>
<dbReference type="EMBL" id="AP018005">
    <property type="protein sequence ID" value="BBB15698.1"/>
    <property type="molecule type" value="Genomic_DNA"/>
</dbReference>
<proteinExistence type="inferred from homology"/>
<gene>
    <name evidence="4" type="primary">smf</name>
    <name evidence="4" type="ORF">RVIR1_12400</name>
</gene>
<evidence type="ECO:0000259" key="2">
    <source>
        <dbReference type="Pfam" id="PF02481"/>
    </source>
</evidence>
<dbReference type="Pfam" id="PF17782">
    <property type="entry name" value="WHD_DprA"/>
    <property type="match status" value="1"/>
</dbReference>
<dbReference type="SUPFAM" id="SSF102405">
    <property type="entry name" value="MCP/YpsA-like"/>
    <property type="match status" value="1"/>
</dbReference>
<dbReference type="PANTHER" id="PTHR43022:SF1">
    <property type="entry name" value="PROTEIN SMF"/>
    <property type="match status" value="1"/>
</dbReference>
<evidence type="ECO:0000256" key="1">
    <source>
        <dbReference type="ARBA" id="ARBA00006525"/>
    </source>
</evidence>
<dbReference type="InterPro" id="IPR041614">
    <property type="entry name" value="DprA_WH"/>
</dbReference>
<dbReference type="RefSeq" id="WP_126323240.1">
    <property type="nucleotide sequence ID" value="NZ_AP018005.1"/>
</dbReference>
<name>A0A2Z5UW30_9COXI</name>
<protein>
    <submittedName>
        <fullName evidence="4">SMF protein</fullName>
    </submittedName>
</protein>
<feature type="domain" description="Smf/DprA SLOG" evidence="2">
    <location>
        <begin position="118"/>
        <end position="324"/>
    </location>
</feature>
<dbReference type="Pfam" id="PF02481">
    <property type="entry name" value="DNA_processg_A"/>
    <property type="match status" value="1"/>
</dbReference>
<reference evidence="4 5" key="1">
    <citation type="submission" date="2017-03" db="EMBL/GenBank/DDBJ databases">
        <title>The genome sequence of Candidatus Rickettsiella viridis.</title>
        <authorList>
            <person name="Nikoh N."/>
            <person name="Tsuchida T."/>
            <person name="Yamaguchi K."/>
            <person name="Maeda T."/>
            <person name="Shigenobu S."/>
            <person name="Fukatsu T."/>
        </authorList>
    </citation>
    <scope>NUCLEOTIDE SEQUENCE [LARGE SCALE GENOMIC DNA]</scope>
    <source>
        <strain evidence="4 5">Ap-RA04</strain>
    </source>
</reference>
<evidence type="ECO:0000313" key="4">
    <source>
        <dbReference type="EMBL" id="BBB15698.1"/>
    </source>
</evidence>